<organism evidence="1 2">
    <name type="scientific">Thermocladium modestius</name>
    <dbReference type="NCBI Taxonomy" id="62609"/>
    <lineage>
        <taxon>Archaea</taxon>
        <taxon>Thermoproteota</taxon>
        <taxon>Thermoprotei</taxon>
        <taxon>Thermoproteales</taxon>
        <taxon>Thermoproteaceae</taxon>
        <taxon>Thermocladium</taxon>
    </lineage>
</organism>
<accession>A0A830GTW5</accession>
<dbReference type="Proteomes" id="UP000610960">
    <property type="component" value="Unassembled WGS sequence"/>
</dbReference>
<dbReference type="OrthoDB" id="27834at2157"/>
<evidence type="ECO:0000313" key="1">
    <source>
        <dbReference type="EMBL" id="GGP19370.1"/>
    </source>
</evidence>
<dbReference type="RefSeq" id="WP_188595679.1">
    <property type="nucleotide sequence ID" value="NZ_BMNL01000001.1"/>
</dbReference>
<proteinExistence type="predicted"/>
<protein>
    <submittedName>
        <fullName evidence="1">Uncharacterized protein</fullName>
    </submittedName>
</protein>
<reference evidence="1" key="1">
    <citation type="journal article" date="2014" name="Int. J. Syst. Evol. Microbiol.">
        <title>Complete genome sequence of Corynebacterium casei LMG S-19264T (=DSM 44701T), isolated from a smear-ripened cheese.</title>
        <authorList>
            <consortium name="US DOE Joint Genome Institute (JGI-PGF)"/>
            <person name="Walter F."/>
            <person name="Albersmeier A."/>
            <person name="Kalinowski J."/>
            <person name="Ruckert C."/>
        </authorList>
    </citation>
    <scope>NUCLEOTIDE SEQUENCE</scope>
    <source>
        <strain evidence="1">JCM 10088</strain>
    </source>
</reference>
<name>A0A830GTW5_9CREN</name>
<dbReference type="EMBL" id="BMNL01000001">
    <property type="protein sequence ID" value="GGP19370.1"/>
    <property type="molecule type" value="Genomic_DNA"/>
</dbReference>
<reference evidence="1" key="2">
    <citation type="submission" date="2020-09" db="EMBL/GenBank/DDBJ databases">
        <authorList>
            <person name="Sun Q."/>
            <person name="Ohkuma M."/>
        </authorList>
    </citation>
    <scope>NUCLEOTIDE SEQUENCE</scope>
    <source>
        <strain evidence="1">JCM 10088</strain>
    </source>
</reference>
<sequence>MDFKSPPTSDGCPIREMDTLHLILFMLYRRVITCNSFNLSCIDLPLMATTPFLARNCEREDVYRLLRRLRRLSTKLGGEVEIFSHGGITASLRFSFERGSIYVHNGVIVNRSDCSRVDCELVNNVNLAFMYLVIKLSERNEASLNVPDALVWLAKMVGVEGVVGLLSFVHDYVERGEFNDNVRLLVGLISRWGVPITVESLSNALLPARRSLNALRQISY</sequence>
<evidence type="ECO:0000313" key="2">
    <source>
        <dbReference type="Proteomes" id="UP000610960"/>
    </source>
</evidence>
<comment type="caution">
    <text evidence="1">The sequence shown here is derived from an EMBL/GenBank/DDBJ whole genome shotgun (WGS) entry which is preliminary data.</text>
</comment>
<keyword evidence="2" id="KW-1185">Reference proteome</keyword>
<gene>
    <name evidence="1" type="ORF">GCM10007981_02780</name>
</gene>
<dbReference type="AlphaFoldDB" id="A0A830GTW5"/>